<dbReference type="InterPro" id="IPR057342">
    <property type="entry name" value="DEXDc_RapA"/>
</dbReference>
<dbReference type="GO" id="GO:0005524">
    <property type="term" value="F:ATP binding"/>
    <property type="evidence" value="ECO:0007669"/>
    <property type="project" value="UniProtKB-KW"/>
</dbReference>
<dbReference type="PANTHER" id="PTHR45766">
    <property type="entry name" value="DNA ANNEALING HELICASE AND ENDONUCLEASE ZRANB3 FAMILY MEMBER"/>
    <property type="match status" value="1"/>
</dbReference>
<keyword evidence="2" id="KW-0378">Hydrolase</keyword>
<dbReference type="PROSITE" id="PS51194">
    <property type="entry name" value="HELICASE_CTER"/>
    <property type="match status" value="1"/>
</dbReference>
<keyword evidence="4" id="KW-0067">ATP-binding</keyword>
<dbReference type="InterPro" id="IPR027417">
    <property type="entry name" value="P-loop_NTPase"/>
</dbReference>
<protein>
    <submittedName>
        <fullName evidence="8">Helicase, C-terminal:DEAD/DEAH box helicase, N-terminal</fullName>
    </submittedName>
</protein>
<name>Q47S04_THEFY</name>
<dbReference type="SMART" id="SM00490">
    <property type="entry name" value="HELICc"/>
    <property type="match status" value="1"/>
</dbReference>
<dbReference type="eggNOG" id="COG0553">
    <property type="taxonomic scope" value="Bacteria"/>
</dbReference>
<evidence type="ECO:0000256" key="4">
    <source>
        <dbReference type="ARBA" id="ARBA00022840"/>
    </source>
</evidence>
<keyword evidence="3 8" id="KW-0347">Helicase</keyword>
<evidence type="ECO:0000256" key="5">
    <source>
        <dbReference type="SAM" id="MobiDB-lite"/>
    </source>
</evidence>
<keyword evidence="1" id="KW-0547">Nucleotide-binding</keyword>
<dbReference type="PROSITE" id="PS51192">
    <property type="entry name" value="HELICASE_ATP_BIND_1"/>
    <property type="match status" value="1"/>
</dbReference>
<dbReference type="Pfam" id="PF00271">
    <property type="entry name" value="Helicase_C"/>
    <property type="match status" value="1"/>
</dbReference>
<feature type="region of interest" description="Disordered" evidence="5">
    <location>
        <begin position="421"/>
        <end position="440"/>
    </location>
</feature>
<dbReference type="STRING" id="269800.Tfu_0725"/>
<evidence type="ECO:0000256" key="3">
    <source>
        <dbReference type="ARBA" id="ARBA00022806"/>
    </source>
</evidence>
<dbReference type="GO" id="GO:0004386">
    <property type="term" value="F:helicase activity"/>
    <property type="evidence" value="ECO:0007669"/>
    <property type="project" value="UniProtKB-KW"/>
</dbReference>
<dbReference type="RefSeq" id="WP_011291172.1">
    <property type="nucleotide sequence ID" value="NC_007333.1"/>
</dbReference>
<feature type="domain" description="Helicase ATP-binding" evidence="6">
    <location>
        <begin position="112"/>
        <end position="287"/>
    </location>
</feature>
<dbReference type="HOGENOM" id="CLU_009866_1_0_11"/>
<dbReference type="EMBL" id="CP000088">
    <property type="protein sequence ID" value="AAZ54763.1"/>
    <property type="molecule type" value="Genomic_DNA"/>
</dbReference>
<dbReference type="InterPro" id="IPR049730">
    <property type="entry name" value="SNF2/RAD54-like_C"/>
</dbReference>
<dbReference type="CDD" id="cd18011">
    <property type="entry name" value="DEXDc_RapA"/>
    <property type="match status" value="1"/>
</dbReference>
<sequence length="949" mass="104065">MSPAAAAAFAPGSLVAGRGREWVVLPSTEEDFVLVRPLNGDEAFTTLLYRDEVTPAEFPAPSTELSQIGDHVSASLLRTAMRVGCTSPALPLRCLGSIRVQPRRYQFVPLLLALRMETVRLLIADDVGTGKTVEAALIAKELVERGEARRMAVVCPPALAEQWQAELRDKFGIEAELVLPSTVRCLERPLRADQSVFKTYPYTIVSTDFITSEQRRAQFLTHCPDLVIVDEAHTWVNASPTRLRQQRQELLRNVAAQQDRHLILVTATPHSGRENAFHDLLGMLTPELAEADCRSRRGRALLARHCVRRHRRDIQRFLDQETVFPQGREFRDEKYEWSPAYAEFNAEVLAYAREAAADPSGTKLQQRVRWWSALALLRSVVSSPAAAAAALRTRSTTFSAARSAADVDALARESVYDADSAATEGGDAVPGAAVDPDTLPESTRRRLRALAERAEKLQGVEHDAKLRALIATVKGLLADGCDPVVFCRYIPTAHYVAEELRQALPKNCAVEAVTSELPPREREDRVAHLAATDRRRVLVATDCLSEGVNLHELFPAVVHYDMAWNPVRHEQREGRVDRFGQRAKRVRVVTLYGADNGIDGPVRDVLLRKHRTITAQAGGAVPVPTSSESVLQALAESLLLCGPHPQLGRTPGLAEASAVLHRERELVSEPAPHQGATFAPSTGDVPDVVEHLERLIPAIDDELGRPRDIASFVARVFTRLGVPVHADAGKLTVPPQSLPPGVRAALGVADTAHQDLVFRRDLPAGPHEHVLVRTDPAVRALARYVVETAFEPDPGTRPVVQRCGVTWTGRVTVRTVLLLVRYRFLLTLPGVDGPRTVVVEEARIRGYRAGAHGREWLTDAETAALVDTPPDADLPPELVQCHARRAVAELDEIRGDLAEWGVVRAEQLRHAHYGIRASAGSRGQGLALVPHGRADVVGVYVYLPLGDAP</sequence>
<proteinExistence type="predicted"/>
<dbReference type="Gene3D" id="3.40.50.300">
    <property type="entry name" value="P-loop containing nucleotide triphosphate hydrolases"/>
    <property type="match status" value="1"/>
</dbReference>
<evidence type="ECO:0000259" key="7">
    <source>
        <dbReference type="PROSITE" id="PS51194"/>
    </source>
</evidence>
<dbReference type="Gene3D" id="3.40.50.10810">
    <property type="entry name" value="Tandem AAA-ATPase domain"/>
    <property type="match status" value="1"/>
</dbReference>
<dbReference type="KEGG" id="tfu:Tfu_0725"/>
<evidence type="ECO:0000313" key="8">
    <source>
        <dbReference type="EMBL" id="AAZ54763.1"/>
    </source>
</evidence>
<dbReference type="SUPFAM" id="SSF52540">
    <property type="entry name" value="P-loop containing nucleoside triphosphate hydrolases"/>
    <property type="match status" value="1"/>
</dbReference>
<organism evidence="8">
    <name type="scientific">Thermobifida fusca (strain YX)</name>
    <dbReference type="NCBI Taxonomy" id="269800"/>
    <lineage>
        <taxon>Bacteria</taxon>
        <taxon>Bacillati</taxon>
        <taxon>Actinomycetota</taxon>
        <taxon>Actinomycetes</taxon>
        <taxon>Streptosporangiales</taxon>
        <taxon>Nocardiopsidaceae</taxon>
        <taxon>Thermobifida</taxon>
    </lineage>
</organism>
<dbReference type="AlphaFoldDB" id="Q47S04"/>
<dbReference type="InterPro" id="IPR014001">
    <property type="entry name" value="Helicase_ATP-bd"/>
</dbReference>
<evidence type="ECO:0000256" key="2">
    <source>
        <dbReference type="ARBA" id="ARBA00022801"/>
    </source>
</evidence>
<reference evidence="8" key="1">
    <citation type="submission" date="2005-07" db="EMBL/GenBank/DDBJ databases">
        <title>Complete sequence of Thermobifida fusca YX.</title>
        <authorList>
            <consortium name="US DOE Joint Genome Institute"/>
            <person name="Copeland A."/>
            <person name="Lucas S."/>
            <person name="Lapidus A."/>
            <person name="Barry K."/>
            <person name="Detter J.C."/>
            <person name="Glavina T."/>
            <person name="Hammon N."/>
            <person name="Israni S."/>
            <person name="Pitluck S."/>
            <person name="Di Bartolo G."/>
            <person name="Chain P."/>
            <person name="Schmutz J."/>
            <person name="Larimer F."/>
            <person name="Land M."/>
            <person name="Lykidis A."/>
            <person name="Richardson P."/>
        </authorList>
    </citation>
    <scope>NUCLEOTIDE SEQUENCE</scope>
    <source>
        <strain evidence="8">YX</strain>
    </source>
</reference>
<dbReference type="SMART" id="SM00487">
    <property type="entry name" value="DEXDc"/>
    <property type="match status" value="1"/>
</dbReference>
<evidence type="ECO:0000256" key="1">
    <source>
        <dbReference type="ARBA" id="ARBA00022741"/>
    </source>
</evidence>
<dbReference type="OrthoDB" id="9814088at2"/>
<dbReference type="InterPro" id="IPR001650">
    <property type="entry name" value="Helicase_C-like"/>
</dbReference>
<dbReference type="CDD" id="cd18793">
    <property type="entry name" value="SF2_C_SNF"/>
    <property type="match status" value="1"/>
</dbReference>
<evidence type="ECO:0000259" key="6">
    <source>
        <dbReference type="PROSITE" id="PS51192"/>
    </source>
</evidence>
<dbReference type="GO" id="GO:0016787">
    <property type="term" value="F:hydrolase activity"/>
    <property type="evidence" value="ECO:0007669"/>
    <property type="project" value="UniProtKB-KW"/>
</dbReference>
<gene>
    <name evidence="8" type="ordered locus">Tfu_0725</name>
</gene>
<feature type="domain" description="Helicase C-terminal" evidence="7">
    <location>
        <begin position="465"/>
        <end position="631"/>
    </location>
</feature>
<dbReference type="Pfam" id="PF00176">
    <property type="entry name" value="SNF2-rel_dom"/>
    <property type="match status" value="1"/>
</dbReference>
<dbReference type="InterPro" id="IPR038718">
    <property type="entry name" value="SNF2-like_sf"/>
</dbReference>
<dbReference type="InterPro" id="IPR000330">
    <property type="entry name" value="SNF2_N"/>
</dbReference>
<accession>Q47S04</accession>
<dbReference type="PANTHER" id="PTHR45766:SF6">
    <property type="entry name" value="SWI_SNF-RELATED MATRIX-ASSOCIATED ACTIN-DEPENDENT REGULATOR OF CHROMATIN SUBFAMILY A-LIKE PROTEIN 1"/>
    <property type="match status" value="1"/>
</dbReference>